<name>A0A8J2KKP5_9HEXA</name>
<organism evidence="1 2">
    <name type="scientific">Allacma fusca</name>
    <dbReference type="NCBI Taxonomy" id="39272"/>
    <lineage>
        <taxon>Eukaryota</taxon>
        <taxon>Metazoa</taxon>
        <taxon>Ecdysozoa</taxon>
        <taxon>Arthropoda</taxon>
        <taxon>Hexapoda</taxon>
        <taxon>Collembola</taxon>
        <taxon>Symphypleona</taxon>
        <taxon>Sminthuridae</taxon>
        <taxon>Allacma</taxon>
    </lineage>
</organism>
<evidence type="ECO:0000313" key="2">
    <source>
        <dbReference type="Proteomes" id="UP000708208"/>
    </source>
</evidence>
<reference evidence="1" key="1">
    <citation type="submission" date="2021-06" db="EMBL/GenBank/DDBJ databases">
        <authorList>
            <person name="Hodson N. C."/>
            <person name="Mongue J. A."/>
            <person name="Jaron S. K."/>
        </authorList>
    </citation>
    <scope>NUCLEOTIDE SEQUENCE</scope>
</reference>
<dbReference type="Proteomes" id="UP000708208">
    <property type="component" value="Unassembled WGS sequence"/>
</dbReference>
<dbReference type="EMBL" id="CAJVCH010142513">
    <property type="protein sequence ID" value="CAG7726971.1"/>
    <property type="molecule type" value="Genomic_DNA"/>
</dbReference>
<comment type="caution">
    <text evidence="1">The sequence shown here is derived from an EMBL/GenBank/DDBJ whole genome shotgun (WGS) entry which is preliminary data.</text>
</comment>
<sequence length="119" mass="13147">MTTLCHFHTIDFQVGVEPGQPETTEAVLRDERCLGTWIQQGKERFFFTISSNDSDCPAVASKLDLWSASLERKPVVFPRRGCDGINLLFNVQKAVVLLPTKSTAAGWAFGDDMSTPKAV</sequence>
<protein>
    <submittedName>
        <fullName evidence="1">Uncharacterized protein</fullName>
    </submittedName>
</protein>
<proteinExistence type="predicted"/>
<accession>A0A8J2KKP5</accession>
<keyword evidence="2" id="KW-1185">Reference proteome</keyword>
<evidence type="ECO:0000313" key="1">
    <source>
        <dbReference type="EMBL" id="CAG7726971.1"/>
    </source>
</evidence>
<dbReference type="AlphaFoldDB" id="A0A8J2KKP5"/>
<gene>
    <name evidence="1" type="ORF">AFUS01_LOCUS15846</name>
</gene>